<feature type="binding site" evidence="7">
    <location>
        <begin position="210"/>
        <end position="217"/>
    </location>
    <ligand>
        <name>GTP</name>
        <dbReference type="ChEBI" id="CHEBI:37565"/>
    </ligand>
</feature>
<dbReference type="InterPro" id="IPR030394">
    <property type="entry name" value="G_HFLX_dom"/>
</dbReference>
<dbReference type="RefSeq" id="WP_144981600.1">
    <property type="nucleotide sequence ID" value="NZ_CP037920.1"/>
</dbReference>
<feature type="binding site" evidence="7">
    <location>
        <begin position="323"/>
        <end position="326"/>
    </location>
    <ligand>
        <name>GTP</name>
        <dbReference type="ChEBI" id="CHEBI:37565"/>
    </ligand>
</feature>
<dbReference type="GO" id="GO:0003924">
    <property type="term" value="F:GTPase activity"/>
    <property type="evidence" value="ECO:0007669"/>
    <property type="project" value="UniProtKB-UniRule"/>
</dbReference>
<name>A0A517VQN6_9PLAN</name>
<keyword evidence="3 6" id="KW-0547">Nucleotide-binding</keyword>
<evidence type="ECO:0000256" key="6">
    <source>
        <dbReference type="HAMAP-Rule" id="MF_00900"/>
    </source>
</evidence>
<dbReference type="PROSITE" id="PS51705">
    <property type="entry name" value="G_HFLX"/>
    <property type="match status" value="1"/>
</dbReference>
<feature type="coiled-coil region" evidence="9">
    <location>
        <begin position="165"/>
        <end position="199"/>
    </location>
</feature>
<evidence type="ECO:0000256" key="1">
    <source>
        <dbReference type="ARBA" id="ARBA00022490"/>
    </source>
</evidence>
<sequence length="450" mass="50747">MADPKREELQVKEKKAILAAVISPSSHINKEQALDELRGLVETAGVKVVGTLVQSREHPHPATCLGKGKLAELKQMVKHVDAELIVFDNNLSPSQGRNIEEETGTVIVDRSELILDIFATHAKTYEAKLQVELAQLLYFRPRLKRLWTHLERIEGGVGAGRGPGEKQLETDRRLLDKRVSELKRKLSEVERRRERTVSHRFDHLTVSLVGYTNAGKSTLMNALTGADVYIADKLFATLDTRTRRWELPHWGEILLSDTVGFVRDLPHHLVASFRSTLEEARQADLLLHVVDSSNPEVEHHIKTVYQVLDEIGIDHQDAILVFNKTDKIEDRSKLDVLRLKYDNAISVSAVSGEGLDRLTQTVIDRLASGYAIVEIDTPVGNGKLLSQLEDHSLILSREYSSDDSRVTLQARIARRFLPLLKLNEETELKIQGEEETFTADRVPEETVNKL</sequence>
<reference evidence="11 12" key="1">
    <citation type="submission" date="2019-03" db="EMBL/GenBank/DDBJ databases">
        <title>Deep-cultivation of Planctomycetes and their phenomic and genomic characterization uncovers novel biology.</title>
        <authorList>
            <person name="Wiegand S."/>
            <person name="Jogler M."/>
            <person name="Boedeker C."/>
            <person name="Pinto D."/>
            <person name="Vollmers J."/>
            <person name="Rivas-Marin E."/>
            <person name="Kohn T."/>
            <person name="Peeters S.H."/>
            <person name="Heuer A."/>
            <person name="Rast P."/>
            <person name="Oberbeckmann S."/>
            <person name="Bunk B."/>
            <person name="Jeske O."/>
            <person name="Meyerdierks A."/>
            <person name="Storesund J.E."/>
            <person name="Kallscheuer N."/>
            <person name="Luecker S."/>
            <person name="Lage O.M."/>
            <person name="Pohl T."/>
            <person name="Merkel B.J."/>
            <person name="Hornburger P."/>
            <person name="Mueller R.-W."/>
            <person name="Bruemmer F."/>
            <person name="Labrenz M."/>
            <person name="Spormann A.M."/>
            <person name="Op den Camp H."/>
            <person name="Overmann J."/>
            <person name="Amann R."/>
            <person name="Jetten M.S.M."/>
            <person name="Mascher T."/>
            <person name="Medema M.H."/>
            <person name="Devos D.P."/>
            <person name="Kaster A.-K."/>
            <person name="Ovreas L."/>
            <person name="Rohde M."/>
            <person name="Galperin M.Y."/>
            <person name="Jogler C."/>
        </authorList>
    </citation>
    <scope>NUCLEOTIDE SEQUENCE [LARGE SCALE GENOMIC DNA]</scope>
    <source>
        <strain evidence="11 12">V144</strain>
    </source>
</reference>
<dbReference type="PANTHER" id="PTHR10229">
    <property type="entry name" value="GTP-BINDING PROTEIN HFLX"/>
    <property type="match status" value="1"/>
</dbReference>
<feature type="domain" description="Hflx-type G" evidence="10">
    <location>
        <begin position="204"/>
        <end position="370"/>
    </location>
</feature>
<evidence type="ECO:0000256" key="9">
    <source>
        <dbReference type="SAM" id="Coils"/>
    </source>
</evidence>
<dbReference type="InterPro" id="IPR045498">
    <property type="entry name" value="HflX_C"/>
</dbReference>
<gene>
    <name evidence="6 11" type="primary">hflX</name>
    <name evidence="11" type="ORF">V144x_07780</name>
</gene>
<dbReference type="FunFam" id="3.40.50.11060:FF:000001">
    <property type="entry name" value="GTPase HflX"/>
    <property type="match status" value="1"/>
</dbReference>
<dbReference type="PANTHER" id="PTHR10229:SF0">
    <property type="entry name" value="GTP-BINDING PROTEIN 6-RELATED"/>
    <property type="match status" value="1"/>
</dbReference>
<dbReference type="InterPro" id="IPR006073">
    <property type="entry name" value="GTP-bd"/>
</dbReference>
<dbReference type="InterPro" id="IPR032305">
    <property type="entry name" value="GTP-bd_M"/>
</dbReference>
<evidence type="ECO:0000256" key="5">
    <source>
        <dbReference type="ARBA" id="ARBA00023134"/>
    </source>
</evidence>
<keyword evidence="4 8" id="KW-0460">Magnesium</keyword>
<dbReference type="PRINTS" id="PR00326">
    <property type="entry name" value="GTP1OBG"/>
</dbReference>
<comment type="function">
    <text evidence="6">GTPase that associates with the 50S ribosomal subunit and may have a role during protein synthesis or ribosome biogenesis.</text>
</comment>
<dbReference type="Gene3D" id="6.10.250.2860">
    <property type="match status" value="1"/>
</dbReference>
<evidence type="ECO:0000256" key="8">
    <source>
        <dbReference type="PIRSR" id="PIRSR006809-2"/>
    </source>
</evidence>
<proteinExistence type="inferred from homology"/>
<protein>
    <recommendedName>
        <fullName evidence="6">GTPase HflX</fullName>
    </recommendedName>
    <alternativeName>
        <fullName evidence="6">GTP-binding protein HflX</fullName>
    </alternativeName>
</protein>
<feature type="binding site" evidence="7">
    <location>
        <begin position="235"/>
        <end position="239"/>
    </location>
    <ligand>
        <name>GTP</name>
        <dbReference type="ChEBI" id="CHEBI:37565"/>
    </ligand>
</feature>
<comment type="subcellular location">
    <subcellularLocation>
        <location evidence="6">Cytoplasm</location>
    </subcellularLocation>
    <text evidence="6">May associate with membranes.</text>
</comment>
<dbReference type="NCBIfam" id="TIGR03156">
    <property type="entry name" value="GTP_HflX"/>
    <property type="match status" value="1"/>
</dbReference>
<evidence type="ECO:0000313" key="11">
    <source>
        <dbReference type="EMBL" id="QDT95336.1"/>
    </source>
</evidence>
<dbReference type="InterPro" id="IPR016496">
    <property type="entry name" value="GTPase_HflX"/>
</dbReference>
<evidence type="ECO:0000256" key="4">
    <source>
        <dbReference type="ARBA" id="ARBA00022842"/>
    </source>
</evidence>
<dbReference type="Proteomes" id="UP000318704">
    <property type="component" value="Chromosome"/>
</dbReference>
<evidence type="ECO:0000256" key="3">
    <source>
        <dbReference type="ARBA" id="ARBA00022741"/>
    </source>
</evidence>
<evidence type="ECO:0000256" key="7">
    <source>
        <dbReference type="PIRSR" id="PIRSR006809-1"/>
    </source>
</evidence>
<dbReference type="KEGG" id="gaw:V144x_07780"/>
<evidence type="ECO:0000259" key="10">
    <source>
        <dbReference type="PROSITE" id="PS51705"/>
    </source>
</evidence>
<dbReference type="Pfam" id="PF19275">
    <property type="entry name" value="HflX_C"/>
    <property type="match status" value="1"/>
</dbReference>
<dbReference type="Pfam" id="PF01926">
    <property type="entry name" value="MMR_HSR1"/>
    <property type="match status" value="1"/>
</dbReference>
<dbReference type="FunFam" id="3.40.50.300:FF:000173">
    <property type="entry name" value="GTPase HflX"/>
    <property type="match status" value="1"/>
</dbReference>
<evidence type="ECO:0000256" key="2">
    <source>
        <dbReference type="ARBA" id="ARBA00022723"/>
    </source>
</evidence>
<keyword evidence="2 8" id="KW-0479">Metal-binding</keyword>
<comment type="subunit">
    <text evidence="6">Monomer. Associates with the 50S ribosomal subunit.</text>
</comment>
<organism evidence="11 12">
    <name type="scientific">Gimesia aquarii</name>
    <dbReference type="NCBI Taxonomy" id="2527964"/>
    <lineage>
        <taxon>Bacteria</taxon>
        <taxon>Pseudomonadati</taxon>
        <taxon>Planctomycetota</taxon>
        <taxon>Planctomycetia</taxon>
        <taxon>Planctomycetales</taxon>
        <taxon>Planctomycetaceae</taxon>
        <taxon>Gimesia</taxon>
    </lineage>
</organism>
<comment type="cofactor">
    <cofactor evidence="8">
        <name>Mg(2+)</name>
        <dbReference type="ChEBI" id="CHEBI:18420"/>
    </cofactor>
</comment>
<dbReference type="InterPro" id="IPR042108">
    <property type="entry name" value="GTPase_HflX_N_sf"/>
</dbReference>
<dbReference type="Pfam" id="PF16360">
    <property type="entry name" value="GTP-bdg_M"/>
    <property type="match status" value="1"/>
</dbReference>
<dbReference type="InterPro" id="IPR027417">
    <property type="entry name" value="P-loop_NTPase"/>
</dbReference>
<dbReference type="EMBL" id="CP037920">
    <property type="protein sequence ID" value="QDT95336.1"/>
    <property type="molecule type" value="Genomic_DNA"/>
</dbReference>
<dbReference type="InterPro" id="IPR025121">
    <property type="entry name" value="GTPase_HflX_N"/>
</dbReference>
<dbReference type="GO" id="GO:0043022">
    <property type="term" value="F:ribosome binding"/>
    <property type="evidence" value="ECO:0007669"/>
    <property type="project" value="TreeGrafter"/>
</dbReference>
<accession>A0A517VQN6</accession>
<feature type="binding site" evidence="8">
    <location>
        <position position="217"/>
    </location>
    <ligand>
        <name>Mg(2+)</name>
        <dbReference type="ChEBI" id="CHEBI:18420"/>
    </ligand>
</feature>
<keyword evidence="1 6" id="KW-0963">Cytoplasm</keyword>
<feature type="binding site" evidence="7">
    <location>
        <begin position="257"/>
        <end position="260"/>
    </location>
    <ligand>
        <name>GTP</name>
        <dbReference type="ChEBI" id="CHEBI:37565"/>
    </ligand>
</feature>
<dbReference type="HAMAP" id="MF_00900">
    <property type="entry name" value="GTPase_HflX"/>
    <property type="match status" value="1"/>
</dbReference>
<dbReference type="Gene3D" id="3.40.50.11060">
    <property type="entry name" value="GTPase HflX, N-terminal domain"/>
    <property type="match status" value="1"/>
</dbReference>
<dbReference type="Gene3D" id="3.40.50.300">
    <property type="entry name" value="P-loop containing nucleotide triphosphate hydrolases"/>
    <property type="match status" value="1"/>
</dbReference>
<evidence type="ECO:0000313" key="12">
    <source>
        <dbReference type="Proteomes" id="UP000318704"/>
    </source>
</evidence>
<dbReference type="SUPFAM" id="SSF52540">
    <property type="entry name" value="P-loop containing nucleoside triphosphate hydrolases"/>
    <property type="match status" value="1"/>
</dbReference>
<keyword evidence="9" id="KW-0175">Coiled coil</keyword>
<dbReference type="GO" id="GO:0046872">
    <property type="term" value="F:metal ion binding"/>
    <property type="evidence" value="ECO:0007669"/>
    <property type="project" value="UniProtKB-KW"/>
</dbReference>
<feature type="binding site" evidence="8">
    <location>
        <position position="237"/>
    </location>
    <ligand>
        <name>Mg(2+)</name>
        <dbReference type="ChEBI" id="CHEBI:18420"/>
    </ligand>
</feature>
<dbReference type="PIRSF" id="PIRSF006809">
    <property type="entry name" value="GTP-binding_hflX_prd"/>
    <property type="match status" value="1"/>
</dbReference>
<dbReference type="GO" id="GO:0005737">
    <property type="term" value="C:cytoplasm"/>
    <property type="evidence" value="ECO:0007669"/>
    <property type="project" value="UniProtKB-SubCell"/>
</dbReference>
<dbReference type="CDD" id="cd01878">
    <property type="entry name" value="HflX"/>
    <property type="match status" value="1"/>
</dbReference>
<keyword evidence="5 6" id="KW-0342">GTP-binding</keyword>
<dbReference type="AlphaFoldDB" id="A0A517VQN6"/>
<dbReference type="GO" id="GO:0005525">
    <property type="term" value="F:GTP binding"/>
    <property type="evidence" value="ECO:0007669"/>
    <property type="project" value="UniProtKB-UniRule"/>
</dbReference>
<comment type="similarity">
    <text evidence="6">Belongs to the TRAFAC class OBG-HflX-like GTPase superfamily. HflX GTPase family.</text>
</comment>
<dbReference type="Pfam" id="PF13167">
    <property type="entry name" value="GTP-bdg_N"/>
    <property type="match status" value="1"/>
</dbReference>